<feature type="binding site" evidence="10">
    <location>
        <position position="464"/>
    </location>
    <ligand>
        <name>L-glutamate</name>
        <dbReference type="ChEBI" id="CHEBI:29985"/>
    </ligand>
</feature>
<accession>A0A346NIB2</accession>
<dbReference type="InterPro" id="IPR043137">
    <property type="entry name" value="GGT_ssub_C"/>
</dbReference>
<dbReference type="InterPro" id="IPR051792">
    <property type="entry name" value="GGT_bact"/>
</dbReference>
<evidence type="ECO:0000256" key="7">
    <source>
        <dbReference type="ARBA" id="ARBA00023315"/>
    </source>
</evidence>
<evidence type="ECO:0000256" key="2">
    <source>
        <dbReference type="ARBA" id="ARBA00001089"/>
    </source>
</evidence>
<feature type="binding site" evidence="10">
    <location>
        <position position="96"/>
    </location>
    <ligand>
        <name>L-glutamate</name>
        <dbReference type="ChEBI" id="CHEBI:29985"/>
    </ligand>
</feature>
<dbReference type="EC" id="3.4.19.13" evidence="11"/>
<dbReference type="InterPro" id="IPR043138">
    <property type="entry name" value="GGT_lsub"/>
</dbReference>
<comment type="subunit">
    <text evidence="11">This enzyme consists of two polypeptide chains, which are synthesized in precursor form from a single polypeptide.</text>
</comment>
<dbReference type="EC" id="2.3.2.2" evidence="11"/>
<organism evidence="13 14">
    <name type="scientific">Salinimonas sediminis</name>
    <dbReference type="NCBI Taxonomy" id="2303538"/>
    <lineage>
        <taxon>Bacteria</taxon>
        <taxon>Pseudomonadati</taxon>
        <taxon>Pseudomonadota</taxon>
        <taxon>Gammaproteobacteria</taxon>
        <taxon>Alteromonadales</taxon>
        <taxon>Alteromonadaceae</taxon>
        <taxon>Alteromonas/Salinimonas group</taxon>
        <taxon>Salinimonas</taxon>
    </lineage>
</organism>
<keyword evidence="4 11" id="KW-0808">Transferase</keyword>
<keyword evidence="5 11" id="KW-0378">Hydrolase</keyword>
<dbReference type="RefSeq" id="WP_117315256.1">
    <property type="nucleotide sequence ID" value="NZ_CP031769.1"/>
</dbReference>
<feature type="active site" description="Nucleophile" evidence="9">
    <location>
        <position position="370"/>
    </location>
</feature>
<keyword evidence="14" id="KW-1185">Reference proteome</keyword>
<feature type="region of interest" description="Disordered" evidence="12">
    <location>
        <begin position="544"/>
        <end position="563"/>
    </location>
</feature>
<dbReference type="InterPro" id="IPR029055">
    <property type="entry name" value="Ntn_hydrolases_N"/>
</dbReference>
<feature type="binding site" evidence="10">
    <location>
        <position position="412"/>
    </location>
    <ligand>
        <name>L-glutamate</name>
        <dbReference type="ChEBI" id="CHEBI:29985"/>
    </ligand>
</feature>
<dbReference type="Pfam" id="PF01019">
    <property type="entry name" value="G_glu_transpept"/>
    <property type="match status" value="1"/>
</dbReference>
<dbReference type="SUPFAM" id="SSF56235">
    <property type="entry name" value="N-terminal nucleophile aminohydrolases (Ntn hydrolases)"/>
    <property type="match status" value="1"/>
</dbReference>
<evidence type="ECO:0000256" key="6">
    <source>
        <dbReference type="ARBA" id="ARBA00023145"/>
    </source>
</evidence>
<dbReference type="EMBL" id="CP031769">
    <property type="protein sequence ID" value="AXR05269.1"/>
    <property type="molecule type" value="Genomic_DNA"/>
</dbReference>
<comment type="catalytic activity">
    <reaction evidence="2 11">
        <text>glutathione + H2O = L-cysteinylglycine + L-glutamate</text>
        <dbReference type="Rhea" id="RHEA:28807"/>
        <dbReference type="ChEBI" id="CHEBI:15377"/>
        <dbReference type="ChEBI" id="CHEBI:29985"/>
        <dbReference type="ChEBI" id="CHEBI:57925"/>
        <dbReference type="ChEBI" id="CHEBI:61694"/>
        <dbReference type="EC" id="3.4.19.13"/>
    </reaction>
</comment>
<dbReference type="KEGG" id="salm:D0Y50_02105"/>
<dbReference type="GO" id="GO:0036374">
    <property type="term" value="F:glutathione hydrolase activity"/>
    <property type="evidence" value="ECO:0007669"/>
    <property type="project" value="UniProtKB-UniRule"/>
</dbReference>
<dbReference type="OrthoDB" id="5297205at2"/>
<dbReference type="PROSITE" id="PS51257">
    <property type="entry name" value="PROKAR_LIPOPROTEIN"/>
    <property type="match status" value="1"/>
</dbReference>
<feature type="binding site" evidence="10">
    <location>
        <begin position="441"/>
        <end position="442"/>
    </location>
    <ligand>
        <name>L-glutamate</name>
        <dbReference type="ChEBI" id="CHEBI:29985"/>
    </ligand>
</feature>
<keyword evidence="7 11" id="KW-0012">Acyltransferase</keyword>
<evidence type="ECO:0000256" key="1">
    <source>
        <dbReference type="ARBA" id="ARBA00001049"/>
    </source>
</evidence>
<dbReference type="InterPro" id="IPR055262">
    <property type="entry name" value="GGT_CS"/>
</dbReference>
<evidence type="ECO:0000256" key="3">
    <source>
        <dbReference type="ARBA" id="ARBA00009381"/>
    </source>
</evidence>
<evidence type="ECO:0000256" key="12">
    <source>
        <dbReference type="SAM" id="MobiDB-lite"/>
    </source>
</evidence>
<protein>
    <recommendedName>
        <fullName evidence="11">Glutathione hydrolase proenzyme</fullName>
        <ecNumber evidence="11">2.3.2.2</ecNumber>
        <ecNumber evidence="11">3.4.19.13</ecNumber>
    </recommendedName>
    <component>
        <recommendedName>
            <fullName evidence="11">Glutathione hydrolase large chain</fullName>
        </recommendedName>
    </component>
    <component>
        <recommendedName>
            <fullName evidence="11">Glutathione hydrolase small chain</fullName>
        </recommendedName>
    </component>
</protein>
<proteinExistence type="inferred from homology"/>
<dbReference type="UniPathway" id="UPA00204"/>
<dbReference type="InterPro" id="IPR000101">
    <property type="entry name" value="GGT_peptidase"/>
</dbReference>
<reference evidence="13 14" key="1">
    <citation type="submission" date="2018-08" db="EMBL/GenBank/DDBJ databases">
        <title>Salinimonas sediminis sp. nov., a piezophilic bacterium isolated from a deep-sea sediment sample from the New Britain Trench.</title>
        <authorList>
            <person name="Cao J."/>
        </authorList>
    </citation>
    <scope>NUCLEOTIDE SEQUENCE [LARGE SCALE GENOMIC DNA]</scope>
    <source>
        <strain evidence="13 14">N102</strain>
    </source>
</reference>
<dbReference type="GO" id="GO:0006750">
    <property type="term" value="P:glutathione biosynthetic process"/>
    <property type="evidence" value="ECO:0007669"/>
    <property type="project" value="UniProtKB-KW"/>
</dbReference>
<comment type="similarity">
    <text evidence="3 11">Belongs to the gamma-glutamyltransferase family.</text>
</comment>
<name>A0A346NIB2_9ALTE</name>
<evidence type="ECO:0000256" key="4">
    <source>
        <dbReference type="ARBA" id="ARBA00022679"/>
    </source>
</evidence>
<comment type="pathway">
    <text evidence="11">Sulfur metabolism; glutathione metabolism.</text>
</comment>
<comment type="catalytic activity">
    <reaction evidence="8 11">
        <text>an N-terminal (5-L-glutamyl)-[peptide] + an alpha-amino acid = 5-L-glutamyl amino acid + an N-terminal L-alpha-aminoacyl-[peptide]</text>
        <dbReference type="Rhea" id="RHEA:23904"/>
        <dbReference type="Rhea" id="RHEA-COMP:9780"/>
        <dbReference type="Rhea" id="RHEA-COMP:9795"/>
        <dbReference type="ChEBI" id="CHEBI:77644"/>
        <dbReference type="ChEBI" id="CHEBI:78597"/>
        <dbReference type="ChEBI" id="CHEBI:78599"/>
        <dbReference type="ChEBI" id="CHEBI:78608"/>
        <dbReference type="EC" id="2.3.2.2"/>
    </reaction>
</comment>
<dbReference type="AlphaFoldDB" id="A0A346NIB2"/>
<evidence type="ECO:0000256" key="9">
    <source>
        <dbReference type="PIRSR" id="PIRSR600101-1"/>
    </source>
</evidence>
<dbReference type="PRINTS" id="PR01210">
    <property type="entry name" value="GGTRANSPTASE"/>
</dbReference>
<dbReference type="PANTHER" id="PTHR43199">
    <property type="entry name" value="GLUTATHIONE HYDROLASE"/>
    <property type="match status" value="1"/>
</dbReference>
<feature type="binding site" evidence="10">
    <location>
        <begin position="388"/>
        <end position="390"/>
    </location>
    <ligand>
        <name>L-glutamate</name>
        <dbReference type="ChEBI" id="CHEBI:29985"/>
    </ligand>
</feature>
<keyword evidence="6 11" id="KW-0865">Zymogen</keyword>
<evidence type="ECO:0000256" key="11">
    <source>
        <dbReference type="RuleBase" id="RU368036"/>
    </source>
</evidence>
<evidence type="ECO:0000313" key="13">
    <source>
        <dbReference type="EMBL" id="AXR05269.1"/>
    </source>
</evidence>
<evidence type="ECO:0000313" key="14">
    <source>
        <dbReference type="Proteomes" id="UP000262073"/>
    </source>
</evidence>
<evidence type="ECO:0000256" key="5">
    <source>
        <dbReference type="ARBA" id="ARBA00022801"/>
    </source>
</evidence>
<dbReference type="PROSITE" id="PS00462">
    <property type="entry name" value="G_GLU_TRANSPEPTIDASE"/>
    <property type="match status" value="1"/>
</dbReference>
<evidence type="ECO:0000256" key="8">
    <source>
        <dbReference type="ARBA" id="ARBA00047417"/>
    </source>
</evidence>
<comment type="catalytic activity">
    <reaction evidence="1 11">
        <text>an S-substituted glutathione + H2O = an S-substituted L-cysteinylglycine + L-glutamate</text>
        <dbReference type="Rhea" id="RHEA:59468"/>
        <dbReference type="ChEBI" id="CHEBI:15377"/>
        <dbReference type="ChEBI" id="CHEBI:29985"/>
        <dbReference type="ChEBI" id="CHEBI:90779"/>
        <dbReference type="ChEBI" id="CHEBI:143103"/>
        <dbReference type="EC" id="3.4.19.13"/>
    </reaction>
</comment>
<dbReference type="GO" id="GO:0006751">
    <property type="term" value="P:glutathione catabolic process"/>
    <property type="evidence" value="ECO:0007669"/>
    <property type="project" value="UniProtKB-UniRule"/>
</dbReference>
<dbReference type="Proteomes" id="UP000262073">
    <property type="component" value="Chromosome"/>
</dbReference>
<dbReference type="GO" id="GO:0103068">
    <property type="term" value="F:leukotriene C4 gamma-glutamyl transferase activity"/>
    <property type="evidence" value="ECO:0007669"/>
    <property type="project" value="UniProtKB-EC"/>
</dbReference>
<gene>
    <name evidence="13" type="primary">ggt</name>
    <name evidence="13" type="ORF">D0Y50_02105</name>
</gene>
<dbReference type="NCBIfam" id="TIGR00066">
    <property type="entry name" value="g_glut_trans"/>
    <property type="match status" value="1"/>
</dbReference>
<sequence>MRHLLWLSLFVFITGCSGHLPDSSTVTPPPQHAVATPDTFSADAAMAVLNEQGNAIDAAIATQFVLAVTLPEAGNIGGGGFMTLVYEDEPAFLDFREMAPGKAHRDMYLDAQGKVKPLDSLYGVRASGVPGSVAGMWAAHQKYGSLPWARLVQPAIDLAQNGFVVPKQLAVGIEKYIERSEAKGVNANFSRYFGHAKAGKVFKQPELAATLIRIRDQGKAGFYAGQTAQLLTDYMQANQGLITQDDLNRYQAIWRDPILFKWQDYTLVTAPPPSSGGIAVAQWIGMLEQLEKGQAPAAHNSARYIHLMSEIGKRVFADRAQYLGDPDFIEVPVKALTADDYIVERANQVNVEAISVSEDIQPGLYESEQTTHFSIVDQWGNAVAITTTLNLGFGNGVVVDGAGFLLNDEMDDFSAKAGVPNFFGAIGGKANEIQPYKRMLSSMTPTVVLDNQQHVVLVTGSPGGTTIISSVTQSLLNALHFDMNAERATNAPRFHHQLWPKDTIRVHEGLTDEVKQSLEALGYTLDERHFGDVQLIKRTMDGLDAASEQSGRGKSLVKPALEH</sequence>
<keyword evidence="11" id="KW-0317">Glutathione biosynthesis</keyword>
<comment type="PTM">
    <text evidence="11">Cleaved by autocatalysis into a large and a small subunit.</text>
</comment>
<evidence type="ECO:0000256" key="10">
    <source>
        <dbReference type="PIRSR" id="PIRSR600101-2"/>
    </source>
</evidence>
<dbReference type="Gene3D" id="3.60.20.40">
    <property type="match status" value="1"/>
</dbReference>
<dbReference type="Gene3D" id="1.10.246.130">
    <property type="match status" value="1"/>
</dbReference>
<dbReference type="PANTHER" id="PTHR43199:SF1">
    <property type="entry name" value="GLUTATHIONE HYDROLASE PROENZYME"/>
    <property type="match status" value="1"/>
</dbReference>